<evidence type="ECO:0000313" key="1">
    <source>
        <dbReference type="EMBL" id="NOU80614.1"/>
    </source>
</evidence>
<dbReference type="Proteomes" id="UP000596857">
    <property type="component" value="Unassembled WGS sequence"/>
</dbReference>
<sequence>MKLTHEQINYMLDTYGDLKGTVLKRRNDLDEIAEMFDWNPEDGDYPPHAMYLDEIRKILQELDTMEKFWVEEYKLGFLEEDGNVTSRGGQLFYEELIQKGNKDDCSVVTKILIKNLLNSNLEESDKEHQIQLIKQAAESICNSK</sequence>
<reference evidence="1 2" key="1">
    <citation type="submission" date="2019-10" db="EMBL/GenBank/DDBJ databases">
        <title>Description of Paenibacillus terricola sp. nov.</title>
        <authorList>
            <person name="Carlier A."/>
            <person name="Qi S."/>
        </authorList>
    </citation>
    <scope>NUCLEOTIDE SEQUENCE [LARGE SCALE GENOMIC DNA]</scope>
    <source>
        <strain evidence="1 2">LMG 31459</strain>
    </source>
</reference>
<dbReference type="EMBL" id="WHOB01000051">
    <property type="protein sequence ID" value="NOU80614.1"/>
    <property type="molecule type" value="Genomic_DNA"/>
</dbReference>
<comment type="caution">
    <text evidence="1">The sequence shown here is derived from an EMBL/GenBank/DDBJ whole genome shotgun (WGS) entry which is preliminary data.</text>
</comment>
<dbReference type="RefSeq" id="WP_171718246.1">
    <property type="nucleotide sequence ID" value="NZ_WHOB01000051.1"/>
</dbReference>
<accession>A0ABX1YLQ7</accession>
<organism evidence="1 2">
    <name type="scientific">Paenibacillus phytohabitans</name>
    <dbReference type="NCBI Taxonomy" id="2654978"/>
    <lineage>
        <taxon>Bacteria</taxon>
        <taxon>Bacillati</taxon>
        <taxon>Bacillota</taxon>
        <taxon>Bacilli</taxon>
        <taxon>Bacillales</taxon>
        <taxon>Paenibacillaceae</taxon>
        <taxon>Paenibacillus</taxon>
    </lineage>
</organism>
<keyword evidence="2" id="KW-1185">Reference proteome</keyword>
<gene>
    <name evidence="1" type="ORF">GC101_17255</name>
</gene>
<evidence type="ECO:0000313" key="2">
    <source>
        <dbReference type="Proteomes" id="UP000596857"/>
    </source>
</evidence>
<proteinExistence type="predicted"/>
<protein>
    <submittedName>
        <fullName evidence="1">Uncharacterized protein</fullName>
    </submittedName>
</protein>
<name>A0ABX1YLQ7_9BACL</name>